<dbReference type="InterPro" id="IPR046346">
    <property type="entry name" value="Aminoacid_DH-like_N_sf"/>
</dbReference>
<evidence type="ECO:0000259" key="1">
    <source>
        <dbReference type="Pfam" id="PF08501"/>
    </source>
</evidence>
<dbReference type="GO" id="GO:0019632">
    <property type="term" value="P:shikimate metabolic process"/>
    <property type="evidence" value="ECO:0007669"/>
    <property type="project" value="TreeGrafter"/>
</dbReference>
<dbReference type="GO" id="GO:0004764">
    <property type="term" value="F:shikimate 3-dehydrogenase (NADP+) activity"/>
    <property type="evidence" value="ECO:0007669"/>
    <property type="project" value="InterPro"/>
</dbReference>
<name>A0A6J5YN86_9ZZZZ</name>
<organism evidence="3">
    <name type="scientific">freshwater metagenome</name>
    <dbReference type="NCBI Taxonomy" id="449393"/>
    <lineage>
        <taxon>unclassified sequences</taxon>
        <taxon>metagenomes</taxon>
        <taxon>ecological metagenomes</taxon>
    </lineage>
</organism>
<gene>
    <name evidence="3" type="ORF">UFOPK3770_00189</name>
</gene>
<dbReference type="GO" id="GO:0009423">
    <property type="term" value="P:chorismate biosynthetic process"/>
    <property type="evidence" value="ECO:0007669"/>
    <property type="project" value="TreeGrafter"/>
</dbReference>
<dbReference type="Gene3D" id="3.40.50.720">
    <property type="entry name" value="NAD(P)-binding Rossmann-like Domain"/>
    <property type="match status" value="1"/>
</dbReference>
<dbReference type="Pfam" id="PF18317">
    <property type="entry name" value="SDH_C"/>
    <property type="match status" value="1"/>
</dbReference>
<dbReference type="Gene3D" id="3.40.50.10860">
    <property type="entry name" value="Leucine Dehydrogenase, chain A, domain 1"/>
    <property type="match status" value="1"/>
</dbReference>
<dbReference type="Pfam" id="PF08501">
    <property type="entry name" value="Shikimate_dh_N"/>
    <property type="match status" value="1"/>
</dbReference>
<dbReference type="AlphaFoldDB" id="A0A6J5YN86"/>
<dbReference type="SUPFAM" id="SSF53223">
    <property type="entry name" value="Aminoacid dehydrogenase-like, N-terminal domain"/>
    <property type="match status" value="1"/>
</dbReference>
<dbReference type="GO" id="GO:0050661">
    <property type="term" value="F:NADP binding"/>
    <property type="evidence" value="ECO:0007669"/>
    <property type="project" value="TreeGrafter"/>
</dbReference>
<dbReference type="InterPro" id="IPR013708">
    <property type="entry name" value="Shikimate_DH-bd_N"/>
</dbReference>
<dbReference type="InterPro" id="IPR036291">
    <property type="entry name" value="NAD(P)-bd_dom_sf"/>
</dbReference>
<reference evidence="3" key="1">
    <citation type="submission" date="2020-05" db="EMBL/GenBank/DDBJ databases">
        <authorList>
            <person name="Chiriac C."/>
            <person name="Salcher M."/>
            <person name="Ghai R."/>
            <person name="Kavagutti S V."/>
        </authorList>
    </citation>
    <scope>NUCLEOTIDE SEQUENCE</scope>
</reference>
<evidence type="ECO:0000259" key="2">
    <source>
        <dbReference type="Pfam" id="PF18317"/>
    </source>
</evidence>
<proteinExistence type="predicted"/>
<sequence length="265" mass="28656">MIAAVLGSPIAHSLSPVLHLTAYRELGLQHEYRKIEVDAESFREFVDTLTSNWLGLSLTMPLKEIAFDVAQSVSPVALLTRSINTLICGDELMADNTDVTGIVQAIKESSDSPFDRLVLLGSGATARSAIVAAAQLDIGAIYAVARNEAALLECASIAKRLGMEFEATSIYDLEFTPETLTINTTPAGVADRLVEVVQPEGALLDVVYHPWPSILAKHWLSHDLTIISGHLMLLHQAAKQVELMTGQTAPVEAMRVALLTAMRSR</sequence>
<dbReference type="PANTHER" id="PTHR21089:SF1">
    <property type="entry name" value="BIFUNCTIONAL 3-DEHYDROQUINATE DEHYDRATASE_SHIKIMATE DEHYDROGENASE, CHLOROPLASTIC"/>
    <property type="match status" value="1"/>
</dbReference>
<feature type="domain" description="Shikimate dehydrogenase substrate binding N-terminal" evidence="1">
    <location>
        <begin position="5"/>
        <end position="86"/>
    </location>
</feature>
<dbReference type="NCBIfam" id="NF001311">
    <property type="entry name" value="PRK00258.1-3"/>
    <property type="match status" value="1"/>
</dbReference>
<dbReference type="CDD" id="cd01065">
    <property type="entry name" value="NAD_bind_Shikimate_DH"/>
    <property type="match status" value="1"/>
</dbReference>
<dbReference type="SUPFAM" id="SSF51735">
    <property type="entry name" value="NAD(P)-binding Rossmann-fold domains"/>
    <property type="match status" value="1"/>
</dbReference>
<protein>
    <submittedName>
        <fullName evidence="3">Unannotated protein</fullName>
    </submittedName>
</protein>
<dbReference type="PANTHER" id="PTHR21089">
    <property type="entry name" value="SHIKIMATE DEHYDROGENASE"/>
    <property type="match status" value="1"/>
</dbReference>
<dbReference type="InterPro" id="IPR022893">
    <property type="entry name" value="Shikimate_DH_fam"/>
</dbReference>
<accession>A0A6J5YN86</accession>
<evidence type="ECO:0000313" key="3">
    <source>
        <dbReference type="EMBL" id="CAB4331156.1"/>
    </source>
</evidence>
<dbReference type="InterPro" id="IPR041121">
    <property type="entry name" value="SDH_C"/>
</dbReference>
<dbReference type="EMBL" id="CAESAJ010000009">
    <property type="protein sequence ID" value="CAB4331156.1"/>
    <property type="molecule type" value="Genomic_DNA"/>
</dbReference>
<feature type="domain" description="SDH C-terminal" evidence="2">
    <location>
        <begin position="229"/>
        <end position="258"/>
    </location>
</feature>
<dbReference type="GO" id="GO:0005829">
    <property type="term" value="C:cytosol"/>
    <property type="evidence" value="ECO:0007669"/>
    <property type="project" value="TreeGrafter"/>
</dbReference>